<proteinExistence type="predicted"/>
<gene>
    <name evidence="2" type="ORF">GQ43DRAFT_470399</name>
</gene>
<accession>A0A9P4JTK4</accession>
<evidence type="ECO:0000256" key="1">
    <source>
        <dbReference type="SAM" id="Phobius"/>
    </source>
</evidence>
<keyword evidence="3" id="KW-1185">Reference proteome</keyword>
<keyword evidence="1" id="KW-0812">Transmembrane</keyword>
<reference evidence="2" key="1">
    <citation type="journal article" date="2020" name="Stud. Mycol.">
        <title>101 Dothideomycetes genomes: a test case for predicting lifestyles and emergence of pathogens.</title>
        <authorList>
            <person name="Haridas S."/>
            <person name="Albert R."/>
            <person name="Binder M."/>
            <person name="Bloem J."/>
            <person name="Labutti K."/>
            <person name="Salamov A."/>
            <person name="Andreopoulos B."/>
            <person name="Baker S."/>
            <person name="Barry K."/>
            <person name="Bills G."/>
            <person name="Bluhm B."/>
            <person name="Cannon C."/>
            <person name="Castanera R."/>
            <person name="Culley D."/>
            <person name="Daum C."/>
            <person name="Ezra D."/>
            <person name="Gonzalez J."/>
            <person name="Henrissat B."/>
            <person name="Kuo A."/>
            <person name="Liang C."/>
            <person name="Lipzen A."/>
            <person name="Lutzoni F."/>
            <person name="Magnuson J."/>
            <person name="Mondo S."/>
            <person name="Nolan M."/>
            <person name="Ohm R."/>
            <person name="Pangilinan J."/>
            <person name="Park H.-J."/>
            <person name="Ramirez L."/>
            <person name="Alfaro M."/>
            <person name="Sun H."/>
            <person name="Tritt A."/>
            <person name="Yoshinaga Y."/>
            <person name="Zwiers L.-H."/>
            <person name="Turgeon B."/>
            <person name="Goodwin S."/>
            <person name="Spatafora J."/>
            <person name="Crous P."/>
            <person name="Grigoriev I."/>
        </authorList>
    </citation>
    <scope>NUCLEOTIDE SEQUENCE</scope>
    <source>
        <strain evidence="2">ATCC 74209</strain>
    </source>
</reference>
<dbReference type="AlphaFoldDB" id="A0A9P4JTK4"/>
<feature type="transmembrane region" description="Helical" evidence="1">
    <location>
        <begin position="30"/>
        <end position="55"/>
    </location>
</feature>
<evidence type="ECO:0000313" key="3">
    <source>
        <dbReference type="Proteomes" id="UP000799536"/>
    </source>
</evidence>
<sequence>MIKNWKSTNANNITSPTKIAVNESEWRPHILVAVFSFLYTINYILQNAGLLLLAFSSRFLPPHDDKQADDGNSAEAEYEYNMDARAAETEVFGHSLSIMFTRVYRLN</sequence>
<keyword evidence="1" id="KW-1133">Transmembrane helix</keyword>
<name>A0A9P4JTK4_9PLEO</name>
<keyword evidence="1" id="KW-0472">Membrane</keyword>
<dbReference type="Proteomes" id="UP000799536">
    <property type="component" value="Unassembled WGS sequence"/>
</dbReference>
<dbReference type="EMBL" id="ML993917">
    <property type="protein sequence ID" value="KAF2202984.1"/>
    <property type="molecule type" value="Genomic_DNA"/>
</dbReference>
<organism evidence="2 3">
    <name type="scientific">Delitschia confertaspora ATCC 74209</name>
    <dbReference type="NCBI Taxonomy" id="1513339"/>
    <lineage>
        <taxon>Eukaryota</taxon>
        <taxon>Fungi</taxon>
        <taxon>Dikarya</taxon>
        <taxon>Ascomycota</taxon>
        <taxon>Pezizomycotina</taxon>
        <taxon>Dothideomycetes</taxon>
        <taxon>Pleosporomycetidae</taxon>
        <taxon>Pleosporales</taxon>
        <taxon>Delitschiaceae</taxon>
        <taxon>Delitschia</taxon>
    </lineage>
</organism>
<protein>
    <submittedName>
        <fullName evidence="2">Uncharacterized protein</fullName>
    </submittedName>
</protein>
<evidence type="ECO:0000313" key="2">
    <source>
        <dbReference type="EMBL" id="KAF2202984.1"/>
    </source>
</evidence>
<comment type="caution">
    <text evidence="2">The sequence shown here is derived from an EMBL/GenBank/DDBJ whole genome shotgun (WGS) entry which is preliminary data.</text>
</comment>